<protein>
    <submittedName>
        <fullName evidence="2">Uncharacterized protein</fullName>
    </submittedName>
</protein>
<dbReference type="RefSeq" id="WP_104584866.1">
    <property type="nucleotide sequence ID" value="NZ_JAFFQH010000167.1"/>
</dbReference>
<sequence length="79" mass="9071">MFYLVHYNRKSRSVVRLTEYRDGISASKDKLAVEIGLAGQHNGDEIVVLEANDMSDLKQSHGRYFDDLSKHRRFDRSAG</sequence>
<evidence type="ECO:0000313" key="2">
    <source>
        <dbReference type="EMBL" id="PPU74773.1"/>
    </source>
</evidence>
<evidence type="ECO:0000313" key="4">
    <source>
        <dbReference type="Proteomes" id="UP001430396"/>
    </source>
</evidence>
<evidence type="ECO:0000313" key="1">
    <source>
        <dbReference type="EMBL" id="MCD0268779.1"/>
    </source>
</evidence>
<dbReference type="Proteomes" id="UP000239865">
    <property type="component" value="Unassembled WGS sequence"/>
</dbReference>
<dbReference type="OrthoDB" id="7067024at2"/>
<accession>A0A2S7DLS1</accession>
<organism evidence="2 3">
    <name type="scientific">Xanthomonas melonis</name>
    <dbReference type="NCBI Taxonomy" id="56456"/>
    <lineage>
        <taxon>Bacteria</taxon>
        <taxon>Pseudomonadati</taxon>
        <taxon>Pseudomonadota</taxon>
        <taxon>Gammaproteobacteria</taxon>
        <taxon>Lysobacterales</taxon>
        <taxon>Lysobacteraceae</taxon>
        <taxon>Xanthomonas</taxon>
    </lineage>
</organism>
<gene>
    <name evidence="1" type="ORF">JWH11_20535</name>
    <name evidence="2" type="ORF">XmelCFBP4644_02365</name>
</gene>
<proteinExistence type="predicted"/>
<dbReference type="Proteomes" id="UP001430396">
    <property type="component" value="Unassembled WGS sequence"/>
</dbReference>
<evidence type="ECO:0000313" key="3">
    <source>
        <dbReference type="Proteomes" id="UP000239865"/>
    </source>
</evidence>
<dbReference type="EMBL" id="JAFFQI010000200">
    <property type="protein sequence ID" value="MCD0268779.1"/>
    <property type="molecule type" value="Genomic_DNA"/>
</dbReference>
<dbReference type="AlphaFoldDB" id="A0A2S7DLS1"/>
<reference evidence="2 3" key="1">
    <citation type="submission" date="2016-08" db="EMBL/GenBank/DDBJ databases">
        <authorList>
            <person name="Seilhamer J.J."/>
        </authorList>
    </citation>
    <scope>NUCLEOTIDE SEQUENCE [LARGE SCALE GENOMIC DNA]</scope>
    <source>
        <strain evidence="2 3">CFBP4644</strain>
    </source>
</reference>
<dbReference type="EMBL" id="MDEH01000001">
    <property type="protein sequence ID" value="PPU74773.1"/>
    <property type="molecule type" value="Genomic_DNA"/>
</dbReference>
<name>A0A2S7DLS1_9XANT</name>
<comment type="caution">
    <text evidence="2">The sequence shown here is derived from an EMBL/GenBank/DDBJ whole genome shotgun (WGS) entry which is preliminary data.</text>
</comment>
<keyword evidence="4" id="KW-1185">Reference proteome</keyword>
<reference evidence="1" key="2">
    <citation type="submission" date="2021-02" db="EMBL/GenBank/DDBJ databases">
        <title>Copper resistance gene diversity in local Xanthomonas species at agrochemical polluted sites in Trinidad, Trinidad and Tobago.</title>
        <authorList>
            <person name="Ramnarine S.D.B.J."/>
            <person name="Ramsubhag A."/>
            <person name="Jayaraman J."/>
        </authorList>
    </citation>
    <scope>NUCLEOTIDE SEQUENCE</scope>
    <source>
        <strain evidence="1">CaNP6A</strain>
    </source>
</reference>